<comment type="caution">
    <text evidence="7">The sequence shown here is derived from an EMBL/GenBank/DDBJ whole genome shotgun (WGS) entry which is preliminary data.</text>
</comment>
<feature type="domain" description="RNA polymerase sigma factor 70 region 4 type 2" evidence="6">
    <location>
        <begin position="131"/>
        <end position="183"/>
    </location>
</feature>
<dbReference type="Gene3D" id="1.10.1740.10">
    <property type="match status" value="1"/>
</dbReference>
<evidence type="ECO:0000313" key="8">
    <source>
        <dbReference type="Proteomes" id="UP000597761"/>
    </source>
</evidence>
<sequence length="191" mass="21317">MTPPDSARASDAYLESVMARVAGGDRDAFSDLYDATSGHLFAVIQKVLRNQALSEEVLQDAYVQIWQQAASYQAGRGRVITWCLTLAHRRAVDRVRSVRASRERDLTQGAKEYQESYDDVEDTVAIRLEAERVDRAMAELNAGQAAAIKLAYYGGYTQQEIARIMDLPLGTVKTRIRDGMSRLRTTLGVRT</sequence>
<evidence type="ECO:0000256" key="3">
    <source>
        <dbReference type="ARBA" id="ARBA00023082"/>
    </source>
</evidence>
<keyword evidence="8" id="KW-1185">Reference proteome</keyword>
<dbReference type="SUPFAM" id="SSF88659">
    <property type="entry name" value="Sigma3 and sigma4 domains of RNA polymerase sigma factors"/>
    <property type="match status" value="1"/>
</dbReference>
<keyword evidence="2" id="KW-0805">Transcription regulation</keyword>
<accession>A0ABQ1NLC0</accession>
<dbReference type="EMBL" id="BMJI01000001">
    <property type="protein sequence ID" value="GGC80075.1"/>
    <property type="molecule type" value="Genomic_DNA"/>
</dbReference>
<dbReference type="PANTHER" id="PTHR43133:SF66">
    <property type="entry name" value="ECF RNA POLYMERASE SIGMA FACTOR SIGK"/>
    <property type="match status" value="1"/>
</dbReference>
<dbReference type="NCBIfam" id="TIGR02937">
    <property type="entry name" value="sigma70-ECF"/>
    <property type="match status" value="1"/>
</dbReference>
<evidence type="ECO:0000256" key="2">
    <source>
        <dbReference type="ARBA" id="ARBA00023015"/>
    </source>
</evidence>
<dbReference type="InterPro" id="IPR007627">
    <property type="entry name" value="RNA_pol_sigma70_r2"/>
</dbReference>
<dbReference type="CDD" id="cd06171">
    <property type="entry name" value="Sigma70_r4"/>
    <property type="match status" value="1"/>
</dbReference>
<dbReference type="InterPro" id="IPR013324">
    <property type="entry name" value="RNA_pol_sigma_r3/r4-like"/>
</dbReference>
<dbReference type="InterPro" id="IPR014284">
    <property type="entry name" value="RNA_pol_sigma-70_dom"/>
</dbReference>
<reference evidence="8" key="1">
    <citation type="journal article" date="2019" name="Int. J. Syst. Evol. Microbiol.">
        <title>The Global Catalogue of Microorganisms (GCM) 10K type strain sequencing project: providing services to taxonomists for standard genome sequencing and annotation.</title>
        <authorList>
            <consortium name="The Broad Institute Genomics Platform"/>
            <consortium name="The Broad Institute Genome Sequencing Center for Infectious Disease"/>
            <person name="Wu L."/>
            <person name="Ma J."/>
        </authorList>
    </citation>
    <scope>NUCLEOTIDE SEQUENCE [LARGE SCALE GENOMIC DNA]</scope>
    <source>
        <strain evidence="8">CGMCC 1.15480</strain>
    </source>
</reference>
<evidence type="ECO:0000256" key="4">
    <source>
        <dbReference type="ARBA" id="ARBA00023163"/>
    </source>
</evidence>
<dbReference type="Pfam" id="PF04542">
    <property type="entry name" value="Sigma70_r2"/>
    <property type="match status" value="1"/>
</dbReference>
<dbReference type="InterPro" id="IPR039425">
    <property type="entry name" value="RNA_pol_sigma-70-like"/>
</dbReference>
<dbReference type="InterPro" id="IPR013249">
    <property type="entry name" value="RNA_pol_sigma70_r4_t2"/>
</dbReference>
<keyword evidence="4" id="KW-0804">Transcription</keyword>
<organism evidence="7 8">
    <name type="scientific">Tersicoccus solisilvae</name>
    <dbReference type="NCBI Taxonomy" id="1882339"/>
    <lineage>
        <taxon>Bacteria</taxon>
        <taxon>Bacillati</taxon>
        <taxon>Actinomycetota</taxon>
        <taxon>Actinomycetes</taxon>
        <taxon>Micrococcales</taxon>
        <taxon>Micrococcaceae</taxon>
        <taxon>Tersicoccus</taxon>
    </lineage>
</organism>
<dbReference type="InterPro" id="IPR013325">
    <property type="entry name" value="RNA_pol_sigma_r2"/>
</dbReference>
<evidence type="ECO:0000259" key="6">
    <source>
        <dbReference type="Pfam" id="PF08281"/>
    </source>
</evidence>
<dbReference type="Pfam" id="PF08281">
    <property type="entry name" value="Sigma70_r4_2"/>
    <property type="match status" value="1"/>
</dbReference>
<protein>
    <submittedName>
        <fullName evidence="7">RNA polymerase sigma factor SigK</fullName>
    </submittedName>
</protein>
<proteinExistence type="inferred from homology"/>
<feature type="domain" description="RNA polymerase sigma-70 region 2" evidence="5">
    <location>
        <begin position="32"/>
        <end position="98"/>
    </location>
</feature>
<dbReference type="InterPro" id="IPR036388">
    <property type="entry name" value="WH-like_DNA-bd_sf"/>
</dbReference>
<keyword evidence="3" id="KW-0731">Sigma factor</keyword>
<dbReference type="PANTHER" id="PTHR43133">
    <property type="entry name" value="RNA POLYMERASE ECF-TYPE SIGMA FACTO"/>
    <property type="match status" value="1"/>
</dbReference>
<dbReference type="SUPFAM" id="SSF88946">
    <property type="entry name" value="Sigma2 domain of RNA polymerase sigma factors"/>
    <property type="match status" value="1"/>
</dbReference>
<dbReference type="Gene3D" id="1.10.10.10">
    <property type="entry name" value="Winged helix-like DNA-binding domain superfamily/Winged helix DNA-binding domain"/>
    <property type="match status" value="1"/>
</dbReference>
<name>A0ABQ1NLC0_9MICC</name>
<gene>
    <name evidence="7" type="ORF">GCM10011512_03440</name>
</gene>
<dbReference type="Proteomes" id="UP000597761">
    <property type="component" value="Unassembled WGS sequence"/>
</dbReference>
<comment type="similarity">
    <text evidence="1">Belongs to the sigma-70 factor family. ECF subfamily.</text>
</comment>
<evidence type="ECO:0000313" key="7">
    <source>
        <dbReference type="EMBL" id="GGC80075.1"/>
    </source>
</evidence>
<evidence type="ECO:0000256" key="1">
    <source>
        <dbReference type="ARBA" id="ARBA00010641"/>
    </source>
</evidence>
<evidence type="ECO:0000259" key="5">
    <source>
        <dbReference type="Pfam" id="PF04542"/>
    </source>
</evidence>